<dbReference type="RefSeq" id="WP_161699027.1">
    <property type="nucleotide sequence ID" value="NZ_JAAAMU010000006.1"/>
</dbReference>
<keyword evidence="6" id="KW-1185">Reference proteome</keyword>
<comment type="caution">
    <text evidence="5">The sequence shown here is derived from an EMBL/GenBank/DDBJ whole genome shotgun (WGS) entry which is preliminary data.</text>
</comment>
<reference evidence="5 6" key="1">
    <citation type="submission" date="2020-01" db="EMBL/GenBank/DDBJ databases">
        <title>Paenibacillus soybeanensis sp. nov. isolated from the nodules of soybean (Glycine max(L.) Merr).</title>
        <authorList>
            <person name="Wang H."/>
        </authorList>
    </citation>
    <scope>NUCLEOTIDE SEQUENCE [LARGE SCALE GENOMIC DNA]</scope>
    <source>
        <strain evidence="5 6">DSM 23054</strain>
    </source>
</reference>
<evidence type="ECO:0000256" key="2">
    <source>
        <dbReference type="ARBA" id="ARBA00022741"/>
    </source>
</evidence>
<keyword evidence="3 5" id="KW-0067">ATP-binding</keyword>
<dbReference type="InterPro" id="IPR003439">
    <property type="entry name" value="ABC_transporter-like_ATP-bd"/>
</dbReference>
<dbReference type="GO" id="GO:0016887">
    <property type="term" value="F:ATP hydrolysis activity"/>
    <property type="evidence" value="ECO:0007669"/>
    <property type="project" value="InterPro"/>
</dbReference>
<organism evidence="5 6">
    <name type="scientific">Paenibacillus sacheonensis</name>
    <dbReference type="NCBI Taxonomy" id="742054"/>
    <lineage>
        <taxon>Bacteria</taxon>
        <taxon>Bacillati</taxon>
        <taxon>Bacillota</taxon>
        <taxon>Bacilli</taxon>
        <taxon>Bacillales</taxon>
        <taxon>Paenibacillaceae</taxon>
        <taxon>Paenibacillus</taxon>
    </lineage>
</organism>
<evidence type="ECO:0000313" key="6">
    <source>
        <dbReference type="Proteomes" id="UP000558113"/>
    </source>
</evidence>
<dbReference type="InterPro" id="IPR027417">
    <property type="entry name" value="P-loop_NTPase"/>
</dbReference>
<keyword evidence="1" id="KW-0813">Transport</keyword>
<dbReference type="PROSITE" id="PS50893">
    <property type="entry name" value="ABC_TRANSPORTER_2"/>
    <property type="match status" value="1"/>
</dbReference>
<dbReference type="SUPFAM" id="SSF52540">
    <property type="entry name" value="P-loop containing nucleoside triphosphate hydrolases"/>
    <property type="match status" value="1"/>
</dbReference>
<keyword evidence="2" id="KW-0547">Nucleotide-binding</keyword>
<evidence type="ECO:0000256" key="3">
    <source>
        <dbReference type="ARBA" id="ARBA00022840"/>
    </source>
</evidence>
<dbReference type="Gene3D" id="3.40.50.300">
    <property type="entry name" value="P-loop containing nucleotide triphosphate hydrolases"/>
    <property type="match status" value="1"/>
</dbReference>
<protein>
    <submittedName>
        <fullName evidence="5">ATP-binding cassette domain-containing protein</fullName>
    </submittedName>
</protein>
<evidence type="ECO:0000259" key="4">
    <source>
        <dbReference type="PROSITE" id="PS50893"/>
    </source>
</evidence>
<sequence>MAVIEVNHLIRDFKIGGGGGGSLRLLHRLLGRSKTLKRVVDDISFTIEEGDFVGYLGPNGAGKSTTIKMLSGVLVPTAGIVRVLGLEPFRHRKANAGSIGVVFGQRTQLWWDLPLRDSFKLLGAVYRVEPERLQRNIALFTELLDMGGFLDTPVRQLSLGQRMRGDIAASLLHDPKILFLDEPTIGLDIVAKENIQQFLKQINREKKVTVILTTHNLDDIERLCKRVIFIDKGRVLFDGSAEGMTERFGGQRYLVLDTEHFDERTWDGPPIARREDNQLWFSIHDDKEIASMVAAASERVAVHNLTVKEPRIEDIIKQLYALGEA</sequence>
<accession>A0A7X4YPR4</accession>
<dbReference type="PANTHER" id="PTHR42711:SF1">
    <property type="entry name" value="ABC-TRANSPORT PROTEIN, ATP-BINDING COMPONENT"/>
    <property type="match status" value="1"/>
</dbReference>
<dbReference type="OrthoDB" id="9804819at2"/>
<evidence type="ECO:0000313" key="5">
    <source>
        <dbReference type="EMBL" id="NBC70280.1"/>
    </source>
</evidence>
<evidence type="ECO:0000256" key="1">
    <source>
        <dbReference type="ARBA" id="ARBA00022448"/>
    </source>
</evidence>
<dbReference type="AlphaFoldDB" id="A0A7X4YPR4"/>
<dbReference type="PANTHER" id="PTHR42711">
    <property type="entry name" value="ABC TRANSPORTER ATP-BINDING PROTEIN"/>
    <property type="match status" value="1"/>
</dbReference>
<proteinExistence type="predicted"/>
<dbReference type="SMART" id="SM00382">
    <property type="entry name" value="AAA"/>
    <property type="match status" value="1"/>
</dbReference>
<dbReference type="EMBL" id="JAAAMU010000006">
    <property type="protein sequence ID" value="NBC70280.1"/>
    <property type="molecule type" value="Genomic_DNA"/>
</dbReference>
<dbReference type="GO" id="GO:0005524">
    <property type="term" value="F:ATP binding"/>
    <property type="evidence" value="ECO:0007669"/>
    <property type="project" value="UniProtKB-KW"/>
</dbReference>
<feature type="domain" description="ABC transporter" evidence="4">
    <location>
        <begin position="23"/>
        <end position="257"/>
    </location>
</feature>
<name>A0A7X4YPR4_9BACL</name>
<dbReference type="InterPro" id="IPR050763">
    <property type="entry name" value="ABC_transporter_ATP-binding"/>
</dbReference>
<dbReference type="InterPro" id="IPR003593">
    <property type="entry name" value="AAA+_ATPase"/>
</dbReference>
<dbReference type="Pfam" id="PF00005">
    <property type="entry name" value="ABC_tran"/>
    <property type="match status" value="1"/>
</dbReference>
<gene>
    <name evidence="5" type="ORF">GT003_14870</name>
</gene>
<dbReference type="Proteomes" id="UP000558113">
    <property type="component" value="Unassembled WGS sequence"/>
</dbReference>